<evidence type="ECO:0000313" key="2">
    <source>
        <dbReference type="Proteomes" id="UP000232003"/>
    </source>
</evidence>
<gene>
    <name evidence="1" type="ORF">COO91_09976</name>
</gene>
<proteinExistence type="predicted"/>
<sequence length="169" mass="18899">MNIELLIGTWLLTGSISLNSQIKFIGDEPDPNGVENWLNGNSNNLIAQVEATEGLTLTISSDGKFFEERTGEPKVYWFDREGVLESEVIPFNGHLSFYDSKAFLLVDDLVSWAVPSDEVNKKKLRSDDGDTKIADSVEVQGSQLIRTISVVTDELYLDRVIIVYKKANK</sequence>
<evidence type="ECO:0008006" key="3">
    <source>
        <dbReference type="Google" id="ProtNLM"/>
    </source>
</evidence>
<dbReference type="Proteomes" id="UP000232003">
    <property type="component" value="Plasmid pNFSY06"/>
</dbReference>
<dbReference type="KEGG" id="nfl:COO91_09976"/>
<evidence type="ECO:0000313" key="1">
    <source>
        <dbReference type="EMBL" id="AUB43786.1"/>
    </source>
</evidence>
<dbReference type="OrthoDB" id="265728at2"/>
<geneLocation type="plasmid" evidence="2">
    <name>pnfsy06</name>
</geneLocation>
<dbReference type="AlphaFoldDB" id="A0A2K8T7V9"/>
<reference evidence="1 2" key="1">
    <citation type="submission" date="2017-11" db="EMBL/GenBank/DDBJ databases">
        <title>Complete genome of a free-living desiccation-tolerant cyanobacterium and its photosynthetic adaptation to extreme terrestrial habitat.</title>
        <authorList>
            <person name="Shang J."/>
        </authorList>
    </citation>
    <scope>NUCLEOTIDE SEQUENCE [LARGE SCALE GENOMIC DNA]</scope>
    <source>
        <strain evidence="1 2">CCNUN1</strain>
        <plasmid evidence="2">pnfsy06</plasmid>
    </source>
</reference>
<organism evidence="1 2">
    <name type="scientific">Nostoc flagelliforme CCNUN1</name>
    <dbReference type="NCBI Taxonomy" id="2038116"/>
    <lineage>
        <taxon>Bacteria</taxon>
        <taxon>Bacillati</taxon>
        <taxon>Cyanobacteriota</taxon>
        <taxon>Cyanophyceae</taxon>
        <taxon>Nostocales</taxon>
        <taxon>Nostocaceae</taxon>
        <taxon>Nostoc</taxon>
    </lineage>
</organism>
<keyword evidence="1" id="KW-0614">Plasmid</keyword>
<dbReference type="EMBL" id="CP024791">
    <property type="protein sequence ID" value="AUB43786.1"/>
    <property type="molecule type" value="Genomic_DNA"/>
</dbReference>
<dbReference type="RefSeq" id="WP_100903768.1">
    <property type="nucleotide sequence ID" value="NZ_CAWNNC010000007.1"/>
</dbReference>
<accession>A0A2K8T7V9</accession>
<keyword evidence="2" id="KW-1185">Reference proteome</keyword>
<name>A0A2K8T7V9_9NOSO</name>
<protein>
    <recommendedName>
        <fullName evidence="3">Lipocalin-like domain-containing protein</fullName>
    </recommendedName>
</protein>